<keyword evidence="3" id="KW-1185">Reference proteome</keyword>
<sequence length="486" mass="52219">MRNQNSPHFTINGTTVTGSGSTANGQIDYFYGQENVGYTVTITSNANLYNMGPDPSGEPPLLTSDGTPYHEVVYMSYGTFVNNGTLNAYPQPLHNAANNYHKAPSIVFINNPKGHPSQVTNNGTIGDFPIISDKNNPFYSYSQENDDGIVLYDGTITNNQTGVITGNNAVFTKGTGTLNNYGKIVGNNDGALTGYVVNNYANASLSNGVAGFACIHAYNTVNNYGYMLGQDYGILADGKNYAINDYGGQAVPGVKNFDGSQVYNGEISALQRGSELPRTTGPYNTMDAIMLDTNGVTVNLISTTVDTTVYLPVILGPMVGGFNGDFASPTAHMINTLNFDFHGLSADQENALKTAVSQSYQSGPNGNYYSGSIMLDGHTYHWEGFAQVLFQGQNILSTPPPTSTPIALATATRGQVEIASGQITTTHRKSLVQPSVSGTLNIELLIACLLILLVLMLAAYRLWHRKLHKIQVSKQSTQEFQLDADQ</sequence>
<gene>
    <name evidence="2" type="ORF">KTT_46520</name>
</gene>
<name>A0A402A6L9_9CHLR</name>
<keyword evidence="1" id="KW-0472">Membrane</keyword>
<dbReference type="RefSeq" id="WP_126582328.1">
    <property type="nucleotide sequence ID" value="NZ_BIFR01000002.1"/>
</dbReference>
<keyword evidence="1" id="KW-1133">Transmembrane helix</keyword>
<dbReference type="AlphaFoldDB" id="A0A402A6L9"/>
<accession>A0A402A6L9</accession>
<keyword evidence="1" id="KW-0812">Transmembrane</keyword>
<evidence type="ECO:0000313" key="2">
    <source>
        <dbReference type="EMBL" id="GCE14793.1"/>
    </source>
</evidence>
<evidence type="ECO:0000256" key="1">
    <source>
        <dbReference type="SAM" id="Phobius"/>
    </source>
</evidence>
<dbReference type="Proteomes" id="UP000287352">
    <property type="component" value="Unassembled WGS sequence"/>
</dbReference>
<evidence type="ECO:0000313" key="3">
    <source>
        <dbReference type="Proteomes" id="UP000287352"/>
    </source>
</evidence>
<protein>
    <submittedName>
        <fullName evidence="2">Uncharacterized protein</fullName>
    </submittedName>
</protein>
<organism evidence="2 3">
    <name type="scientific">Tengunoibacter tsumagoiensis</name>
    <dbReference type="NCBI Taxonomy" id="2014871"/>
    <lineage>
        <taxon>Bacteria</taxon>
        <taxon>Bacillati</taxon>
        <taxon>Chloroflexota</taxon>
        <taxon>Ktedonobacteria</taxon>
        <taxon>Ktedonobacterales</taxon>
        <taxon>Dictyobacteraceae</taxon>
        <taxon>Tengunoibacter</taxon>
    </lineage>
</organism>
<feature type="transmembrane region" description="Helical" evidence="1">
    <location>
        <begin position="444"/>
        <end position="463"/>
    </location>
</feature>
<proteinExistence type="predicted"/>
<comment type="caution">
    <text evidence="2">The sequence shown here is derived from an EMBL/GenBank/DDBJ whole genome shotgun (WGS) entry which is preliminary data.</text>
</comment>
<dbReference type="EMBL" id="BIFR01000002">
    <property type="protein sequence ID" value="GCE14793.1"/>
    <property type="molecule type" value="Genomic_DNA"/>
</dbReference>
<reference evidence="3" key="1">
    <citation type="submission" date="2018-12" db="EMBL/GenBank/DDBJ databases">
        <title>Tengunoibacter tsumagoiensis gen. nov., sp. nov., Dictyobacter kobayashii sp. nov., D. alpinus sp. nov., and D. joshuensis sp. nov. and description of Dictyobacteraceae fam. nov. within the order Ktedonobacterales isolated from Tengu-no-mugimeshi.</title>
        <authorList>
            <person name="Wang C.M."/>
            <person name="Zheng Y."/>
            <person name="Sakai Y."/>
            <person name="Toyoda A."/>
            <person name="Minakuchi Y."/>
            <person name="Abe K."/>
            <person name="Yokota A."/>
            <person name="Yabe S."/>
        </authorList>
    </citation>
    <scope>NUCLEOTIDE SEQUENCE [LARGE SCALE GENOMIC DNA]</scope>
    <source>
        <strain evidence="3">Uno3</strain>
    </source>
</reference>